<dbReference type="PANTHER" id="PTHR14484:SF0">
    <property type="entry name" value="COILED-COIL DOMAIN-CONTAINING PROTEIN 71"/>
    <property type="match status" value="1"/>
</dbReference>
<feature type="compositionally biased region" description="Gly residues" evidence="2">
    <location>
        <begin position="7"/>
        <end position="21"/>
    </location>
</feature>
<accession>A0A401TPU1</accession>
<dbReference type="PANTHER" id="PTHR14484">
    <property type="entry name" value="COILED-COIL DOMAIN-CONTAINING PROTEIN 71"/>
    <property type="match status" value="1"/>
</dbReference>
<feature type="region of interest" description="Disordered" evidence="2">
    <location>
        <begin position="1"/>
        <end position="21"/>
    </location>
</feature>
<dbReference type="InterPro" id="IPR026695">
    <property type="entry name" value="Ccdc71/71L"/>
</dbReference>
<evidence type="ECO:0000256" key="1">
    <source>
        <dbReference type="ARBA" id="ARBA00022553"/>
    </source>
</evidence>
<dbReference type="Pfam" id="PF15374">
    <property type="entry name" value="CCDC71L"/>
    <property type="match status" value="2"/>
</dbReference>
<feature type="non-terminal residue" evidence="3">
    <location>
        <position position="299"/>
    </location>
</feature>
<comment type="caution">
    <text evidence="3">The sequence shown here is derived from an EMBL/GenBank/DDBJ whole genome shotgun (WGS) entry which is preliminary data.</text>
</comment>
<evidence type="ECO:0000313" key="3">
    <source>
        <dbReference type="EMBL" id="GCC44642.1"/>
    </source>
</evidence>
<feature type="compositionally biased region" description="Low complexity" evidence="2">
    <location>
        <begin position="117"/>
        <end position="143"/>
    </location>
</feature>
<evidence type="ECO:0000313" key="4">
    <source>
        <dbReference type="Proteomes" id="UP000287033"/>
    </source>
</evidence>
<feature type="compositionally biased region" description="Low complexity" evidence="2">
    <location>
        <begin position="151"/>
        <end position="165"/>
    </location>
</feature>
<name>A0A401TPU1_CHIPU</name>
<keyword evidence="4" id="KW-1185">Reference proteome</keyword>
<reference evidence="3 4" key="1">
    <citation type="journal article" date="2018" name="Nat. Ecol. Evol.">
        <title>Shark genomes provide insights into elasmobranch evolution and the origin of vertebrates.</title>
        <authorList>
            <person name="Hara Y"/>
            <person name="Yamaguchi K"/>
            <person name="Onimaru K"/>
            <person name="Kadota M"/>
            <person name="Koyanagi M"/>
            <person name="Keeley SD"/>
            <person name="Tatsumi K"/>
            <person name="Tanaka K"/>
            <person name="Motone F"/>
            <person name="Kageyama Y"/>
            <person name="Nozu R"/>
            <person name="Adachi N"/>
            <person name="Nishimura O"/>
            <person name="Nakagawa R"/>
            <person name="Tanegashima C"/>
            <person name="Kiyatake I"/>
            <person name="Matsumoto R"/>
            <person name="Murakumo K"/>
            <person name="Nishida K"/>
            <person name="Terakita A"/>
            <person name="Kuratani S"/>
            <person name="Sato K"/>
            <person name="Hyodo S Kuraku.S."/>
        </authorList>
    </citation>
    <scope>NUCLEOTIDE SEQUENCE [LARGE SCALE GENOMIC DNA]</scope>
</reference>
<sequence>MHARGRVGAGPGVGPKPGAGVCGEAEGSPGAVVAPMSRCPPEGPAVQAWSRIPVVGPRALEDALSVWSPLSPDPLQSQSQLLSFVAGLRDEGYLPTVLRSRDVYGYTSSTCQVPAGASPGAGASAGASPGAGASAGPTASDSGYSPAQGEASSRSPAAAAAAAASGRKKPRKRPQCNGWLRPPASGVRLGESPGRRPRGLDRRPPRPRDTDTDTDRESGRRIQQQVHSLKARPRPRTRTRPRPRPRAQEDPSKRRLQLLQSKVIKVDDSSSDEEVRRKAQRILRVNLSPVIRIRPITYP</sequence>
<keyword evidence="1" id="KW-0597">Phosphoprotein</keyword>
<feature type="region of interest" description="Disordered" evidence="2">
    <location>
        <begin position="117"/>
        <end position="259"/>
    </location>
</feature>
<dbReference type="AlphaFoldDB" id="A0A401TPU1"/>
<dbReference type="OrthoDB" id="8522252at2759"/>
<feature type="compositionally biased region" description="Basic and acidic residues" evidence="2">
    <location>
        <begin position="198"/>
        <end position="220"/>
    </location>
</feature>
<protein>
    <submittedName>
        <fullName evidence="3">Uncharacterized protein</fullName>
    </submittedName>
</protein>
<proteinExistence type="predicted"/>
<dbReference type="EMBL" id="BEZZ01136148">
    <property type="protein sequence ID" value="GCC44642.1"/>
    <property type="molecule type" value="Genomic_DNA"/>
</dbReference>
<dbReference type="Proteomes" id="UP000287033">
    <property type="component" value="Unassembled WGS sequence"/>
</dbReference>
<dbReference type="OMA" id="CPETVGQ"/>
<feature type="compositionally biased region" description="Basic residues" evidence="2">
    <location>
        <begin position="229"/>
        <end position="245"/>
    </location>
</feature>
<organism evidence="3 4">
    <name type="scientific">Chiloscyllium punctatum</name>
    <name type="common">Brownbanded bambooshark</name>
    <name type="synonym">Hemiscyllium punctatum</name>
    <dbReference type="NCBI Taxonomy" id="137246"/>
    <lineage>
        <taxon>Eukaryota</taxon>
        <taxon>Metazoa</taxon>
        <taxon>Chordata</taxon>
        <taxon>Craniata</taxon>
        <taxon>Vertebrata</taxon>
        <taxon>Chondrichthyes</taxon>
        <taxon>Elasmobranchii</taxon>
        <taxon>Galeomorphii</taxon>
        <taxon>Galeoidea</taxon>
        <taxon>Orectolobiformes</taxon>
        <taxon>Hemiscylliidae</taxon>
        <taxon>Chiloscyllium</taxon>
    </lineage>
</organism>
<gene>
    <name evidence="3" type="ORF">chiPu_0028635</name>
</gene>
<evidence type="ECO:0000256" key="2">
    <source>
        <dbReference type="SAM" id="MobiDB-lite"/>
    </source>
</evidence>